<dbReference type="EMBL" id="RXII01000053">
    <property type="protein sequence ID" value="RZN62160.1"/>
    <property type="molecule type" value="Genomic_DNA"/>
</dbReference>
<dbReference type="Gene3D" id="3.40.718.10">
    <property type="entry name" value="Isopropylmalate Dehydrogenase"/>
    <property type="match status" value="1"/>
</dbReference>
<proteinExistence type="predicted"/>
<evidence type="ECO:0000313" key="2">
    <source>
        <dbReference type="EMBL" id="RZN62160.1"/>
    </source>
</evidence>
<dbReference type="OrthoDB" id="53227at2157"/>
<evidence type="ECO:0000313" key="1">
    <source>
        <dbReference type="EMBL" id="RSN72809.1"/>
    </source>
</evidence>
<organism evidence="1 3">
    <name type="scientific">Candidatus Methanodesulfokora washburnensis</name>
    <dbReference type="NCBI Taxonomy" id="2478471"/>
    <lineage>
        <taxon>Archaea</taxon>
        <taxon>Thermoproteota</taxon>
        <taxon>Candidatus Korarchaeia</taxon>
        <taxon>Candidatus Korarchaeia incertae sedis</taxon>
        <taxon>Candidatus Methanodesulfokora</taxon>
    </lineage>
</organism>
<dbReference type="Proteomes" id="UP000316217">
    <property type="component" value="Unassembled WGS sequence"/>
</dbReference>
<name>A0A429GFV9_9CREN</name>
<protein>
    <submittedName>
        <fullName evidence="1">Phosphotransacetylase</fullName>
    </submittedName>
</protein>
<evidence type="ECO:0000313" key="4">
    <source>
        <dbReference type="Proteomes" id="UP000316217"/>
    </source>
</evidence>
<dbReference type="AlphaFoldDB" id="A0A429GFV9"/>
<dbReference type="EMBL" id="RCOS01000137">
    <property type="protein sequence ID" value="RSN72809.1"/>
    <property type="molecule type" value="Genomic_DNA"/>
</dbReference>
<keyword evidence="3" id="KW-1185">Reference proteome</keyword>
<dbReference type="RefSeq" id="WP_125672244.1">
    <property type="nucleotide sequence ID" value="NZ_RCOS01000137.1"/>
</dbReference>
<reference evidence="1 3" key="1">
    <citation type="submission" date="2018-10" db="EMBL/GenBank/DDBJ databases">
        <title>Co-occurring genomic capacity for anaerobic methane metabolism and dissimilatory sulfite reduction discovered in the Korarchaeota.</title>
        <authorList>
            <person name="Mckay L.J."/>
            <person name="Dlakic M."/>
            <person name="Fields M.W."/>
            <person name="Delmont T.O."/>
            <person name="Eren A.M."/>
            <person name="Jay Z.J."/>
            <person name="Klingelsmith K.B."/>
            <person name="Rusch D.B."/>
            <person name="Inskeep W.P."/>
        </authorList>
    </citation>
    <scope>NUCLEOTIDE SEQUENCE [LARGE SCALE GENOMIC DNA]</scope>
    <source>
        <strain evidence="1 3">MDKW</strain>
    </source>
</reference>
<comment type="caution">
    <text evidence="1">The sequence shown here is derived from an EMBL/GenBank/DDBJ whole genome shotgun (WGS) entry which is preliminary data.</text>
</comment>
<dbReference type="Proteomes" id="UP000277582">
    <property type="component" value="Unassembled WGS sequence"/>
</dbReference>
<dbReference type="SUPFAM" id="SSF53659">
    <property type="entry name" value="Isocitrate/Isopropylmalate dehydrogenase-like"/>
    <property type="match status" value="1"/>
</dbReference>
<gene>
    <name evidence="1" type="ORF">D6D85_12235</name>
    <name evidence="2" type="ORF">EF810_03440</name>
</gene>
<evidence type="ECO:0000313" key="3">
    <source>
        <dbReference type="Proteomes" id="UP000277582"/>
    </source>
</evidence>
<reference evidence="2 4" key="2">
    <citation type="journal article" date="2019" name="Nat. Microbiol.">
        <title>Wide diversity of methane and short-chain alkane metabolisms in uncultured archaea.</title>
        <authorList>
            <person name="Borrel G."/>
            <person name="Adam P.S."/>
            <person name="McKay L.J."/>
            <person name="Chen L.X."/>
            <person name="Sierra-Garcia I.N."/>
            <person name="Sieber C.M."/>
            <person name="Letourneur Q."/>
            <person name="Ghozlane A."/>
            <person name="Andersen G.L."/>
            <person name="Li W.J."/>
            <person name="Hallam S.J."/>
            <person name="Muyzer G."/>
            <person name="de Oliveira V.M."/>
            <person name="Inskeep W.P."/>
            <person name="Banfield J.F."/>
            <person name="Gribaldo S."/>
        </authorList>
    </citation>
    <scope>NUCLEOTIDE SEQUENCE [LARGE SCALE GENOMIC DNA]</scope>
    <source>
        <strain evidence="2">NM4</strain>
    </source>
</reference>
<sequence>MRGTLYLHENIRNKIIRRRRIAIGLYRFDPTSEERILKAVELAEDFADVLVVDKGEKTEEELLEVLKRGDAYAAVRGTARASKFLEILRREYDVCRIAVLETVDRKLFLLSPVGVDEGRGVKEKLKLIEYSKQLAERLGMPKDVAVLAGGRYGDIGRDENVDRSLATAELVAKISGGENYEIKLEDAVDRGIVIAPDGISGNLIFRSLCYLGGGKEYGAVFFGTPYRIVDTSRSQSSEGFARAIALATII</sequence>
<accession>A0A429GFV9</accession>